<feature type="region of interest" description="Disordered" evidence="5">
    <location>
        <begin position="438"/>
        <end position="461"/>
    </location>
</feature>
<feature type="region of interest" description="Disordered" evidence="5">
    <location>
        <begin position="304"/>
        <end position="394"/>
    </location>
</feature>
<comment type="caution">
    <text evidence="7">The sequence shown here is derived from an EMBL/GenBank/DDBJ whole genome shotgun (WGS) entry which is preliminary data.</text>
</comment>
<proteinExistence type="inferred from homology"/>
<name>A0A388LHS1_CHABU</name>
<feature type="compositionally biased region" description="Basic residues" evidence="5">
    <location>
        <begin position="317"/>
        <end position="326"/>
    </location>
</feature>
<gene>
    <name evidence="7" type="ORF">CBR_g34041</name>
</gene>
<feature type="compositionally biased region" description="Acidic residues" evidence="5">
    <location>
        <begin position="275"/>
        <end position="285"/>
    </location>
</feature>
<dbReference type="Proteomes" id="UP000265515">
    <property type="component" value="Unassembled WGS sequence"/>
</dbReference>
<organism evidence="7 8">
    <name type="scientific">Chara braunii</name>
    <name type="common">Braun's stonewort</name>
    <dbReference type="NCBI Taxonomy" id="69332"/>
    <lineage>
        <taxon>Eukaryota</taxon>
        <taxon>Viridiplantae</taxon>
        <taxon>Streptophyta</taxon>
        <taxon>Charophyceae</taxon>
        <taxon>Charales</taxon>
        <taxon>Characeae</taxon>
        <taxon>Chara</taxon>
    </lineage>
</organism>
<dbReference type="InterPro" id="IPR038765">
    <property type="entry name" value="Papain-like_cys_pep_sf"/>
</dbReference>
<feature type="region of interest" description="Disordered" evidence="5">
    <location>
        <begin position="225"/>
        <end position="285"/>
    </location>
</feature>
<feature type="compositionally biased region" description="Polar residues" evidence="5">
    <location>
        <begin position="256"/>
        <end position="265"/>
    </location>
</feature>
<dbReference type="GO" id="GO:0008234">
    <property type="term" value="F:cysteine-type peptidase activity"/>
    <property type="evidence" value="ECO:0007669"/>
    <property type="project" value="UniProtKB-KW"/>
</dbReference>
<dbReference type="OrthoDB" id="1939479at2759"/>
<dbReference type="GO" id="GO:0006508">
    <property type="term" value="P:proteolysis"/>
    <property type="evidence" value="ECO:0007669"/>
    <property type="project" value="UniProtKB-KW"/>
</dbReference>
<keyword evidence="8" id="KW-1185">Reference proteome</keyword>
<evidence type="ECO:0000256" key="3">
    <source>
        <dbReference type="ARBA" id="ARBA00022801"/>
    </source>
</evidence>
<dbReference type="PROSITE" id="PS50600">
    <property type="entry name" value="ULP_PROTEASE"/>
    <property type="match status" value="1"/>
</dbReference>
<feature type="unsure residue" description="D or N" evidence="7">
    <location>
        <position position="501"/>
    </location>
</feature>
<evidence type="ECO:0000313" key="8">
    <source>
        <dbReference type="Proteomes" id="UP000265515"/>
    </source>
</evidence>
<feature type="compositionally biased region" description="Basic and acidic residues" evidence="5">
    <location>
        <begin position="348"/>
        <end position="393"/>
    </location>
</feature>
<evidence type="ECO:0000256" key="4">
    <source>
        <dbReference type="ARBA" id="ARBA00022807"/>
    </source>
</evidence>
<keyword evidence="4" id="KW-0788">Thiol protease</keyword>
<dbReference type="GO" id="GO:0016926">
    <property type="term" value="P:protein desumoylation"/>
    <property type="evidence" value="ECO:0007669"/>
    <property type="project" value="UniProtKB-ARBA"/>
</dbReference>
<keyword evidence="2" id="KW-0645">Protease</keyword>
<evidence type="ECO:0000313" key="7">
    <source>
        <dbReference type="EMBL" id="GBG81858.1"/>
    </source>
</evidence>
<sequence>MCNDGDIDMTKREGGGSYDTSAFKKFVRSQARETQMLKTGGVDELKLNAAEILALSRMNEVPQRDPIDYHELTTMLVDGVEYVLLDQIVDFMKSGEEDKNLIHEVLHEVTAEAIVAVEVVDVECVKDRTLDLVSGTPMSRWNIFEVVEELTAASTDVDRRRKRKQGWQMVVAEHDTARTHTRDMTVQDRSVAVSLADAKTVLRNPAADAVTVHGGFREWRLASKHPSHDFNEGGGQASRQGDDVVVPCDDKGDAQTGPQQENPTSWELGVSDSDISSDEEGEEYDPYWDVKRGGVRMSHITRNSTERSALAADMTTRRGKRSRTTRMRTTEEKTHKHESVAKVTIDSNQEKTKSRKQEHVERSKVETQKLDKGATHTEKRPQATTREGEEATERTTTNCRIITMEAMLGRWQHPSRKDPWYNRMYLAATRGTIQSADLGRSESCRKTTQGKKGENASSSSNGFEVVDETNIYPLTWKGKREEIRPAEADVMCLAVGKWLNDNVMDMYLLSVYEEQLQGKNTAAVHVCTTFWHLEVLANKKVEAVKRGWELDVKSRTIKIHQLCKDLEAPPVVLIPINHKHHWMMLIILNVREFWTDGT</sequence>
<evidence type="ECO:0000259" key="6">
    <source>
        <dbReference type="PROSITE" id="PS50600"/>
    </source>
</evidence>
<dbReference type="PANTHER" id="PTHR46915">
    <property type="entry name" value="UBIQUITIN-LIKE PROTEASE 4-RELATED"/>
    <property type="match status" value="1"/>
</dbReference>
<dbReference type="Gene3D" id="3.40.395.10">
    <property type="entry name" value="Adenoviral Proteinase, Chain A"/>
    <property type="match status" value="1"/>
</dbReference>
<feature type="domain" description="Ubiquitin-like protease family profile" evidence="6">
    <location>
        <begin position="483"/>
        <end position="598"/>
    </location>
</feature>
<evidence type="ECO:0000256" key="5">
    <source>
        <dbReference type="SAM" id="MobiDB-lite"/>
    </source>
</evidence>
<dbReference type="PANTHER" id="PTHR46915:SF6">
    <property type="entry name" value="CYSTEINE PROTEINASES SUPERFAMILY PROTEIN"/>
    <property type="match status" value="1"/>
</dbReference>
<evidence type="ECO:0000256" key="1">
    <source>
        <dbReference type="ARBA" id="ARBA00005234"/>
    </source>
</evidence>
<dbReference type="EMBL" id="BFEA01000389">
    <property type="protein sequence ID" value="GBG81858.1"/>
    <property type="molecule type" value="Genomic_DNA"/>
</dbReference>
<feature type="compositionally biased region" description="Basic and acidic residues" evidence="5">
    <location>
        <begin position="328"/>
        <end position="340"/>
    </location>
</feature>
<dbReference type="SUPFAM" id="SSF54001">
    <property type="entry name" value="Cysteine proteinases"/>
    <property type="match status" value="1"/>
</dbReference>
<evidence type="ECO:0000256" key="2">
    <source>
        <dbReference type="ARBA" id="ARBA00022670"/>
    </source>
</evidence>
<comment type="similarity">
    <text evidence="1">Belongs to the peptidase C48 family.</text>
</comment>
<accession>A0A388LHS1</accession>
<protein>
    <recommendedName>
        <fullName evidence="6">Ubiquitin-like protease family profile domain-containing protein</fullName>
    </recommendedName>
</protein>
<dbReference type="InterPro" id="IPR003653">
    <property type="entry name" value="Peptidase_C48_C"/>
</dbReference>
<dbReference type="Pfam" id="PF02902">
    <property type="entry name" value="Peptidase_C48"/>
    <property type="match status" value="1"/>
</dbReference>
<dbReference type="AlphaFoldDB" id="A0A388LHS1"/>
<reference evidence="7 8" key="1">
    <citation type="journal article" date="2018" name="Cell">
        <title>The Chara Genome: Secondary Complexity and Implications for Plant Terrestrialization.</title>
        <authorList>
            <person name="Nishiyama T."/>
            <person name="Sakayama H."/>
            <person name="Vries J.D."/>
            <person name="Buschmann H."/>
            <person name="Saint-Marcoux D."/>
            <person name="Ullrich K.K."/>
            <person name="Haas F.B."/>
            <person name="Vanderstraeten L."/>
            <person name="Becker D."/>
            <person name="Lang D."/>
            <person name="Vosolsobe S."/>
            <person name="Rombauts S."/>
            <person name="Wilhelmsson P.K.I."/>
            <person name="Janitza P."/>
            <person name="Kern R."/>
            <person name="Heyl A."/>
            <person name="Rumpler F."/>
            <person name="Villalobos L.I.A.C."/>
            <person name="Clay J.M."/>
            <person name="Skokan R."/>
            <person name="Toyoda A."/>
            <person name="Suzuki Y."/>
            <person name="Kagoshima H."/>
            <person name="Schijlen E."/>
            <person name="Tajeshwar N."/>
            <person name="Catarino B."/>
            <person name="Hetherington A.J."/>
            <person name="Saltykova A."/>
            <person name="Bonnot C."/>
            <person name="Breuninger H."/>
            <person name="Symeonidi A."/>
            <person name="Radhakrishnan G.V."/>
            <person name="Van Nieuwerburgh F."/>
            <person name="Deforce D."/>
            <person name="Chang C."/>
            <person name="Karol K.G."/>
            <person name="Hedrich R."/>
            <person name="Ulvskov P."/>
            <person name="Glockner G."/>
            <person name="Delwiche C.F."/>
            <person name="Petrasek J."/>
            <person name="Van de Peer Y."/>
            <person name="Friml J."/>
            <person name="Beilby M."/>
            <person name="Dolan L."/>
            <person name="Kohara Y."/>
            <person name="Sugano S."/>
            <person name="Fujiyama A."/>
            <person name="Delaux P.-M."/>
            <person name="Quint M."/>
            <person name="TheiBen G."/>
            <person name="Hagemann M."/>
            <person name="Harholt J."/>
            <person name="Dunand C."/>
            <person name="Zachgo S."/>
            <person name="Langdale J."/>
            <person name="Maumus F."/>
            <person name="Straeten D.V.D."/>
            <person name="Gould S.B."/>
            <person name="Rensing S.A."/>
        </authorList>
    </citation>
    <scope>NUCLEOTIDE SEQUENCE [LARGE SCALE GENOMIC DNA]</scope>
    <source>
        <strain evidence="7 8">S276</strain>
    </source>
</reference>
<keyword evidence="3" id="KW-0378">Hydrolase</keyword>